<dbReference type="Proteomes" id="UP001066276">
    <property type="component" value="Chromosome 10"/>
</dbReference>
<sequence length="109" mass="12043">MAQEERSAFCTFKRRKSDLPFVLLKRMKSAPPCLLRRSKSTLCVSVREVPHHGGGHEELCRTTRPSGAQAGAAFQRITTAARPKKEEPASRKVLAGMGELPRGEEGKQL</sequence>
<keyword evidence="3" id="KW-1185">Reference proteome</keyword>
<evidence type="ECO:0000313" key="3">
    <source>
        <dbReference type="Proteomes" id="UP001066276"/>
    </source>
</evidence>
<dbReference type="EMBL" id="JANPWB010000014">
    <property type="protein sequence ID" value="KAJ1101608.1"/>
    <property type="molecule type" value="Genomic_DNA"/>
</dbReference>
<evidence type="ECO:0000313" key="2">
    <source>
        <dbReference type="EMBL" id="KAJ1101608.1"/>
    </source>
</evidence>
<gene>
    <name evidence="2" type="ORF">NDU88_006674</name>
</gene>
<proteinExistence type="predicted"/>
<protein>
    <submittedName>
        <fullName evidence="2">Uncharacterized protein</fullName>
    </submittedName>
</protein>
<feature type="region of interest" description="Disordered" evidence="1">
    <location>
        <begin position="80"/>
        <end position="109"/>
    </location>
</feature>
<accession>A0AAV7MKL7</accession>
<name>A0AAV7MKL7_PLEWA</name>
<organism evidence="2 3">
    <name type="scientific">Pleurodeles waltl</name>
    <name type="common">Iberian ribbed newt</name>
    <dbReference type="NCBI Taxonomy" id="8319"/>
    <lineage>
        <taxon>Eukaryota</taxon>
        <taxon>Metazoa</taxon>
        <taxon>Chordata</taxon>
        <taxon>Craniata</taxon>
        <taxon>Vertebrata</taxon>
        <taxon>Euteleostomi</taxon>
        <taxon>Amphibia</taxon>
        <taxon>Batrachia</taxon>
        <taxon>Caudata</taxon>
        <taxon>Salamandroidea</taxon>
        <taxon>Salamandridae</taxon>
        <taxon>Pleurodelinae</taxon>
        <taxon>Pleurodeles</taxon>
    </lineage>
</organism>
<comment type="caution">
    <text evidence="2">The sequence shown here is derived from an EMBL/GenBank/DDBJ whole genome shotgun (WGS) entry which is preliminary data.</text>
</comment>
<evidence type="ECO:0000256" key="1">
    <source>
        <dbReference type="SAM" id="MobiDB-lite"/>
    </source>
</evidence>
<dbReference type="AlphaFoldDB" id="A0AAV7MKL7"/>
<reference evidence="2" key="1">
    <citation type="journal article" date="2022" name="bioRxiv">
        <title>Sequencing and chromosome-scale assembly of the giantPleurodeles waltlgenome.</title>
        <authorList>
            <person name="Brown T."/>
            <person name="Elewa A."/>
            <person name="Iarovenko S."/>
            <person name="Subramanian E."/>
            <person name="Araus A.J."/>
            <person name="Petzold A."/>
            <person name="Susuki M."/>
            <person name="Suzuki K.-i.T."/>
            <person name="Hayashi T."/>
            <person name="Toyoda A."/>
            <person name="Oliveira C."/>
            <person name="Osipova E."/>
            <person name="Leigh N.D."/>
            <person name="Simon A."/>
            <person name="Yun M.H."/>
        </authorList>
    </citation>
    <scope>NUCLEOTIDE SEQUENCE</scope>
    <source>
        <strain evidence="2">20211129_DDA</strain>
        <tissue evidence="2">Liver</tissue>
    </source>
</reference>